<organism evidence="1 2">
    <name type="scientific">Methylobacterium nodulans (strain LMG 21967 / CNCM I-2342 / ORS 2060)</name>
    <dbReference type="NCBI Taxonomy" id="460265"/>
    <lineage>
        <taxon>Bacteria</taxon>
        <taxon>Pseudomonadati</taxon>
        <taxon>Pseudomonadota</taxon>
        <taxon>Alphaproteobacteria</taxon>
        <taxon>Hyphomicrobiales</taxon>
        <taxon>Methylobacteriaceae</taxon>
        <taxon>Methylobacterium</taxon>
    </lineage>
</organism>
<protein>
    <submittedName>
        <fullName evidence="1">Endoribonuclease L-PSP</fullName>
    </submittedName>
</protein>
<dbReference type="EMBL" id="CP001349">
    <property type="protein sequence ID" value="ACL59141.1"/>
    <property type="molecule type" value="Genomic_DNA"/>
</dbReference>
<sequence length="116" mass="12449">MSIQRSGTNKRLSKLVVHRGLAYLAGQVADDLNGSLESQTRETLAKIDALLTEAGTDKTRILSAQIWLADMAEAAKMNAVWESWMPEGHAPARATVGAPLASSRHLVEIKVVAAVD</sequence>
<proteinExistence type="predicted"/>
<dbReference type="Gene3D" id="3.30.1330.40">
    <property type="entry name" value="RutC-like"/>
    <property type="match status" value="1"/>
</dbReference>
<dbReference type="OrthoDB" id="9803101at2"/>
<dbReference type="AlphaFoldDB" id="B8IA78"/>
<dbReference type="STRING" id="460265.Mnod_4265"/>
<dbReference type="CDD" id="cd06150">
    <property type="entry name" value="YjgF_YER057c_UK114_like_2"/>
    <property type="match status" value="1"/>
</dbReference>
<gene>
    <name evidence="1" type="ordered locus">Mnod_4265</name>
</gene>
<dbReference type="PANTHER" id="PTHR47328">
    <property type="match status" value="1"/>
</dbReference>
<dbReference type="KEGG" id="mno:Mnod_4265"/>
<reference evidence="1 2" key="1">
    <citation type="submission" date="2009-01" db="EMBL/GenBank/DDBJ databases">
        <title>Complete sequence of chromosome of Methylobacterium nodulans ORS 2060.</title>
        <authorList>
            <consortium name="US DOE Joint Genome Institute"/>
            <person name="Lucas S."/>
            <person name="Copeland A."/>
            <person name="Lapidus A."/>
            <person name="Glavina del Rio T."/>
            <person name="Dalin E."/>
            <person name="Tice H."/>
            <person name="Bruce D."/>
            <person name="Goodwin L."/>
            <person name="Pitluck S."/>
            <person name="Sims D."/>
            <person name="Brettin T."/>
            <person name="Detter J.C."/>
            <person name="Han C."/>
            <person name="Larimer F."/>
            <person name="Land M."/>
            <person name="Hauser L."/>
            <person name="Kyrpides N."/>
            <person name="Ivanova N."/>
            <person name="Marx C.J."/>
            <person name="Richardson P."/>
        </authorList>
    </citation>
    <scope>NUCLEOTIDE SEQUENCE [LARGE SCALE GENOMIC DNA]</scope>
    <source>
        <strain evidence="2">LMG 21967 / CNCM I-2342 / ORS 2060</strain>
    </source>
</reference>
<dbReference type="Pfam" id="PF01042">
    <property type="entry name" value="Ribonuc_L-PSP"/>
    <property type="match status" value="1"/>
</dbReference>
<name>B8IA78_METNO</name>
<dbReference type="HOGENOM" id="CLU_100715_6_1_5"/>
<evidence type="ECO:0000313" key="1">
    <source>
        <dbReference type="EMBL" id="ACL59141.1"/>
    </source>
</evidence>
<dbReference type="PANTHER" id="PTHR47328:SF1">
    <property type="entry name" value="RUTC FAMILY PROTEIN YOAB"/>
    <property type="match status" value="1"/>
</dbReference>
<evidence type="ECO:0000313" key="2">
    <source>
        <dbReference type="Proteomes" id="UP000008207"/>
    </source>
</evidence>
<dbReference type="SUPFAM" id="SSF55298">
    <property type="entry name" value="YjgF-like"/>
    <property type="match status" value="1"/>
</dbReference>
<dbReference type="InterPro" id="IPR035959">
    <property type="entry name" value="RutC-like_sf"/>
</dbReference>
<keyword evidence="2" id="KW-1185">Reference proteome</keyword>
<dbReference type="Proteomes" id="UP000008207">
    <property type="component" value="Chromosome"/>
</dbReference>
<dbReference type="eggNOG" id="COG0251">
    <property type="taxonomic scope" value="Bacteria"/>
</dbReference>
<dbReference type="RefSeq" id="WP_015930789.1">
    <property type="nucleotide sequence ID" value="NC_011894.1"/>
</dbReference>
<accession>B8IA78</accession>
<dbReference type="InterPro" id="IPR035709">
    <property type="entry name" value="YoaB-like"/>
</dbReference>
<dbReference type="InterPro" id="IPR006175">
    <property type="entry name" value="YjgF/YER057c/UK114"/>
</dbReference>